<dbReference type="AlphaFoldDB" id="E4YDC9"/>
<dbReference type="SUPFAM" id="SSF48403">
    <property type="entry name" value="Ankyrin repeat"/>
    <property type="match status" value="1"/>
</dbReference>
<evidence type="ECO:0000256" key="2">
    <source>
        <dbReference type="ARBA" id="ARBA00023043"/>
    </source>
</evidence>
<dbReference type="InterPro" id="IPR036770">
    <property type="entry name" value="Ankyrin_rpt-contain_sf"/>
</dbReference>
<evidence type="ECO:0000313" key="4">
    <source>
        <dbReference type="EMBL" id="CBY33540.1"/>
    </source>
</evidence>
<keyword evidence="1" id="KW-0677">Repeat</keyword>
<name>E4YDC9_OIKDI</name>
<evidence type="ECO:0000256" key="1">
    <source>
        <dbReference type="ARBA" id="ARBA00022737"/>
    </source>
</evidence>
<dbReference type="Proteomes" id="UP000011014">
    <property type="component" value="Unassembled WGS sequence"/>
</dbReference>
<accession>E4YDC9</accession>
<feature type="repeat" description="ANK" evidence="3">
    <location>
        <begin position="266"/>
        <end position="298"/>
    </location>
</feature>
<reference evidence="4" key="1">
    <citation type="journal article" date="2010" name="Science">
        <title>Plasticity of animal genome architecture unmasked by rapid evolution of a pelagic tunicate.</title>
        <authorList>
            <person name="Denoeud F."/>
            <person name="Henriet S."/>
            <person name="Mungpakdee S."/>
            <person name="Aury J.M."/>
            <person name="Da Silva C."/>
            <person name="Brinkmann H."/>
            <person name="Mikhaleva J."/>
            <person name="Olsen L.C."/>
            <person name="Jubin C."/>
            <person name="Canestro C."/>
            <person name="Bouquet J.M."/>
            <person name="Danks G."/>
            <person name="Poulain J."/>
            <person name="Campsteijn C."/>
            <person name="Adamski M."/>
            <person name="Cross I."/>
            <person name="Yadetie F."/>
            <person name="Muffato M."/>
            <person name="Louis A."/>
            <person name="Butcher S."/>
            <person name="Tsagkogeorga G."/>
            <person name="Konrad A."/>
            <person name="Singh S."/>
            <person name="Jensen M.F."/>
            <person name="Cong E.H."/>
            <person name="Eikeseth-Otteraa H."/>
            <person name="Noel B."/>
            <person name="Anthouard V."/>
            <person name="Porcel B.M."/>
            <person name="Kachouri-Lafond R."/>
            <person name="Nishino A."/>
            <person name="Ugolini M."/>
            <person name="Chourrout P."/>
            <person name="Nishida H."/>
            <person name="Aasland R."/>
            <person name="Huzurbazar S."/>
            <person name="Westhof E."/>
            <person name="Delsuc F."/>
            <person name="Lehrach H."/>
            <person name="Reinhardt R."/>
            <person name="Weissenbach J."/>
            <person name="Roy S.W."/>
            <person name="Artiguenave F."/>
            <person name="Postlethwait J.H."/>
            <person name="Manak J.R."/>
            <person name="Thompson E.M."/>
            <person name="Jaillon O."/>
            <person name="Du Pasquier L."/>
            <person name="Boudinot P."/>
            <person name="Liberles D.A."/>
            <person name="Volff J.N."/>
            <person name="Philippe H."/>
            <person name="Lenhard B."/>
            <person name="Roest Crollius H."/>
            <person name="Wincker P."/>
            <person name="Chourrout D."/>
        </authorList>
    </citation>
    <scope>NUCLEOTIDE SEQUENCE [LARGE SCALE GENOMIC DNA]</scope>
</reference>
<feature type="repeat" description="ANK" evidence="3">
    <location>
        <begin position="166"/>
        <end position="198"/>
    </location>
</feature>
<gene>
    <name evidence="4" type="ORF">GSOID_T00021462001</name>
</gene>
<feature type="non-terminal residue" evidence="4">
    <location>
        <position position="323"/>
    </location>
</feature>
<proteinExistence type="predicted"/>
<dbReference type="Gene3D" id="1.25.40.20">
    <property type="entry name" value="Ankyrin repeat-containing domain"/>
    <property type="match status" value="2"/>
</dbReference>
<dbReference type="SMART" id="SM00248">
    <property type="entry name" value="ANK"/>
    <property type="match status" value="6"/>
</dbReference>
<feature type="repeat" description="ANK" evidence="3">
    <location>
        <begin position="199"/>
        <end position="231"/>
    </location>
</feature>
<dbReference type="InterPro" id="IPR051631">
    <property type="entry name" value="Ankyrin-KH/SAM_domain"/>
</dbReference>
<sequence>MSNQEQAATVASVDQHFNNQTQQQRIAALLEAAGIPPHGVDGALLRNPAVLDHLSSSVNKALIDAKLAMNKADFDDNIRGLSFPEKSDNSYTSLKKALRALNCEDYQEYLVESCTNGSFELVQLLLDLDDIPERMCAEKVKVVYHQYHKVNFQRFQANGDERAAKGEMTPLMEAAYNGHEDIVTLLINHGVDINAKSSTGNTALMYACCRGHETIVHNLLCAGANTEIFNENGHTPLMEAASGAHVNCAKLLVCHGAEINCASNEFKESALTLACYKGNYDMVHFLLLAGADREHKTDEMHTALMEASMDGHTDVARLLLESG</sequence>
<dbReference type="PROSITE" id="PS50297">
    <property type="entry name" value="ANK_REP_REGION"/>
    <property type="match status" value="4"/>
</dbReference>
<organism evidence="4">
    <name type="scientific">Oikopleura dioica</name>
    <name type="common">Tunicate</name>
    <dbReference type="NCBI Taxonomy" id="34765"/>
    <lineage>
        <taxon>Eukaryota</taxon>
        <taxon>Metazoa</taxon>
        <taxon>Chordata</taxon>
        <taxon>Tunicata</taxon>
        <taxon>Appendicularia</taxon>
        <taxon>Copelata</taxon>
        <taxon>Oikopleuridae</taxon>
        <taxon>Oikopleura</taxon>
    </lineage>
</organism>
<feature type="repeat" description="ANK" evidence="3">
    <location>
        <begin position="232"/>
        <end position="264"/>
    </location>
</feature>
<keyword evidence="2 3" id="KW-0040">ANK repeat</keyword>
<dbReference type="PROSITE" id="PS50088">
    <property type="entry name" value="ANK_REPEAT"/>
    <property type="match status" value="5"/>
</dbReference>
<feature type="repeat" description="ANK" evidence="3">
    <location>
        <begin position="299"/>
        <end position="323"/>
    </location>
</feature>
<dbReference type="PANTHER" id="PTHR23206">
    <property type="entry name" value="MASK PROTEIN"/>
    <property type="match status" value="1"/>
</dbReference>
<dbReference type="EMBL" id="FN654425">
    <property type="protein sequence ID" value="CBY33540.1"/>
    <property type="molecule type" value="Genomic_DNA"/>
</dbReference>
<evidence type="ECO:0000256" key="3">
    <source>
        <dbReference type="PROSITE-ProRule" id="PRU00023"/>
    </source>
</evidence>
<dbReference type="InterPro" id="IPR002110">
    <property type="entry name" value="Ankyrin_rpt"/>
</dbReference>
<dbReference type="Pfam" id="PF12796">
    <property type="entry name" value="Ank_2"/>
    <property type="match status" value="2"/>
</dbReference>
<dbReference type="PANTHER" id="PTHR23206:SF8">
    <property type="entry name" value="ANKYRIN REPEAT AND KH DOMAIN-CONTAINING 1"/>
    <property type="match status" value="1"/>
</dbReference>
<protein>
    <submittedName>
        <fullName evidence="4">Uncharacterized protein</fullName>
    </submittedName>
</protein>